<dbReference type="Proteomes" id="UP000177555">
    <property type="component" value="Unassembled WGS sequence"/>
</dbReference>
<proteinExistence type="predicted"/>
<organism evidence="3 4">
    <name type="scientific">Candidatus Daviesbacteria bacterium RIFCSPHIGHO2_01_FULL_40_11</name>
    <dbReference type="NCBI Taxonomy" id="1797762"/>
    <lineage>
        <taxon>Bacteria</taxon>
        <taxon>Candidatus Daviesiibacteriota</taxon>
    </lineage>
</organism>
<keyword evidence="2" id="KW-0472">Membrane</keyword>
<reference evidence="3 4" key="1">
    <citation type="journal article" date="2016" name="Nat. Commun.">
        <title>Thousands of microbial genomes shed light on interconnected biogeochemical processes in an aquifer system.</title>
        <authorList>
            <person name="Anantharaman K."/>
            <person name="Brown C.T."/>
            <person name="Hug L.A."/>
            <person name="Sharon I."/>
            <person name="Castelle C.J."/>
            <person name="Probst A.J."/>
            <person name="Thomas B.C."/>
            <person name="Singh A."/>
            <person name="Wilkins M.J."/>
            <person name="Karaoz U."/>
            <person name="Brodie E.L."/>
            <person name="Williams K.H."/>
            <person name="Hubbard S.S."/>
            <person name="Banfield J.F."/>
        </authorList>
    </citation>
    <scope>NUCLEOTIDE SEQUENCE [LARGE SCALE GENOMIC DNA]</scope>
</reference>
<protein>
    <submittedName>
        <fullName evidence="3">Uncharacterized protein</fullName>
    </submittedName>
</protein>
<evidence type="ECO:0000313" key="4">
    <source>
        <dbReference type="Proteomes" id="UP000177555"/>
    </source>
</evidence>
<comment type="caution">
    <text evidence="3">The sequence shown here is derived from an EMBL/GenBank/DDBJ whole genome shotgun (WGS) entry which is preliminary data.</text>
</comment>
<feature type="transmembrane region" description="Helical" evidence="2">
    <location>
        <begin position="86"/>
        <end position="105"/>
    </location>
</feature>
<gene>
    <name evidence="3" type="ORF">A2867_03345</name>
</gene>
<evidence type="ECO:0000256" key="1">
    <source>
        <dbReference type="SAM" id="MobiDB-lite"/>
    </source>
</evidence>
<evidence type="ECO:0000313" key="3">
    <source>
        <dbReference type="EMBL" id="OGE29362.1"/>
    </source>
</evidence>
<feature type="compositionally biased region" description="Polar residues" evidence="1">
    <location>
        <begin position="34"/>
        <end position="52"/>
    </location>
</feature>
<dbReference type="AlphaFoldDB" id="A0A1F5JL79"/>
<keyword evidence="2" id="KW-1133">Transmembrane helix</keyword>
<feature type="region of interest" description="Disordered" evidence="1">
    <location>
        <begin position="34"/>
        <end position="67"/>
    </location>
</feature>
<evidence type="ECO:0000256" key="2">
    <source>
        <dbReference type="SAM" id="Phobius"/>
    </source>
</evidence>
<sequence length="110" mass="11672">MDDSRWLRFITIGLVLAAIAVGYFLLSGRLSPSSFTRTQASPTPSVLGQNAESSSTPSPSATPASAYDRIVDRTQNGTQTLPNTGFPVGLAAVFSISVMISGWGLRKFPH</sequence>
<keyword evidence="2" id="KW-0812">Transmembrane</keyword>
<accession>A0A1F5JL79</accession>
<feature type="transmembrane region" description="Helical" evidence="2">
    <location>
        <begin position="7"/>
        <end position="26"/>
    </location>
</feature>
<name>A0A1F5JL79_9BACT</name>
<dbReference type="EMBL" id="MFCP01000007">
    <property type="protein sequence ID" value="OGE29362.1"/>
    <property type="molecule type" value="Genomic_DNA"/>
</dbReference>
<feature type="compositionally biased region" description="Low complexity" evidence="1">
    <location>
        <begin position="53"/>
        <end position="66"/>
    </location>
</feature>